<reference evidence="1" key="1">
    <citation type="submission" date="2022-10" db="EMBL/GenBank/DDBJ databases">
        <title>Characterization and whole genome sequencing of a new Roseateles species, isolated from fresh water.</title>
        <authorList>
            <person name="Guliayeva D.Y."/>
            <person name="Akhremchuk A.E."/>
            <person name="Sikolenko M.A."/>
            <person name="Valentovich L.N."/>
            <person name="Sidarenka A.V."/>
        </authorList>
    </citation>
    <scope>NUCLEOTIDE SEQUENCE</scope>
    <source>
        <strain evidence="1">BIM B-1768</strain>
    </source>
</reference>
<organism evidence="1 2">
    <name type="scientific">Roseateles amylovorans</name>
    <dbReference type="NCBI Taxonomy" id="2978473"/>
    <lineage>
        <taxon>Bacteria</taxon>
        <taxon>Pseudomonadati</taxon>
        <taxon>Pseudomonadota</taxon>
        <taxon>Betaproteobacteria</taxon>
        <taxon>Burkholderiales</taxon>
        <taxon>Sphaerotilaceae</taxon>
        <taxon>Roseateles</taxon>
    </lineage>
</organism>
<evidence type="ECO:0000313" key="2">
    <source>
        <dbReference type="Proteomes" id="UP001064933"/>
    </source>
</evidence>
<proteinExistence type="predicted"/>
<protein>
    <submittedName>
        <fullName evidence="1">Uncharacterized protein</fullName>
    </submittedName>
</protein>
<name>A0ABY6B491_9BURK</name>
<gene>
    <name evidence="1" type="ORF">N4261_10035</name>
</gene>
<dbReference type="EMBL" id="CP104562">
    <property type="protein sequence ID" value="UXH80188.1"/>
    <property type="molecule type" value="Genomic_DNA"/>
</dbReference>
<evidence type="ECO:0000313" key="1">
    <source>
        <dbReference type="EMBL" id="UXH80188.1"/>
    </source>
</evidence>
<dbReference type="RefSeq" id="WP_261760006.1">
    <property type="nucleotide sequence ID" value="NZ_CP104562.2"/>
</dbReference>
<accession>A0ABY6B491</accession>
<sequence>MDEVEVGMESVVHRAHQALNQGLFGWACQILEQIRPRYQVPLSIVSRACRIAVESAQIPRAAKLLERLADGDSRMFQGALGYDAVGNTLDFHYASTLTPEVMPGRFHPEDLREPQTPVQRKALLNTLFGNAALSSAIAEVLFELHVARKRLRVGSHIVVGEHGQGTLKATMARCIEAKGWTWQTALVMGKKVAVRGQIVIGPASGELPLSDRWAVASNDPSSYYRDRLAAVVERGDVLPEEAEGLRFAQRRTLAYLGSKRLLAILDGLAGVPFILYHWLWRDLARSERVDDLRHATESLVIRYRPLTEPMWCNLLTTVSRAGTKRANYGAVVLEYMNREHVVPTEPMLCLMACAANRQSDLAEVQVAADAARAAGRTIGQPFTLAMMKAAAATGDVRRWAAVRKELGGRDSPAFQSVREWEVLLLVRLRKYDAAMKLQDDLRKANVRFERDMMIILLKSIWLAERWPLSARVLQSSLQSGDDFYEPRLGWSRETQISTFSLHRYGLLKHPTPDTRVRALTMFEGLTILATHWASGRLSEGAVIDMAGAQAAVSEELVRPWLRQMGIVLEPIRQDAHTLSGFWRVAELPEWPGG</sequence>
<keyword evidence="2" id="KW-1185">Reference proteome</keyword>
<dbReference type="Proteomes" id="UP001064933">
    <property type="component" value="Chromosome"/>
</dbReference>